<proteinExistence type="predicted"/>
<accession>A0ABP3DP58</accession>
<organism evidence="1 2">
    <name type="scientific">Cryptosporangium japonicum</name>
    <dbReference type="NCBI Taxonomy" id="80872"/>
    <lineage>
        <taxon>Bacteria</taxon>
        <taxon>Bacillati</taxon>
        <taxon>Actinomycetota</taxon>
        <taxon>Actinomycetes</taxon>
        <taxon>Cryptosporangiales</taxon>
        <taxon>Cryptosporangiaceae</taxon>
        <taxon>Cryptosporangium</taxon>
    </lineage>
</organism>
<sequence length="294" mass="31106">MADGWAVDTATLSAHAAAIATLRLRVEDVAARSAGLHWDDSSFGSLAGWIAEALQRVTVRQIELIEYVAENFALISQGLWETVESRRDAEPVGRWTIGLPGPARPEGGGTIVIRGPRTLSEPGTRFVELLAEILDGEWVDPRLGPGLPRPVPVAAPAPTAPRPLRGIVNGLTGTPGAVTSQADTLESGAAELHRAGADLYRILQPVLRWPGHEVDEYLTLMNHNIDALGQLVGTSMAIASCARAADLLVGHVRSLVTELAEGTGPDGVELAHRRALEHVSALVASLTALARLVD</sequence>
<name>A0ABP3DP58_9ACTN</name>
<dbReference type="RefSeq" id="WP_344648876.1">
    <property type="nucleotide sequence ID" value="NZ_BAAAGX010000009.1"/>
</dbReference>
<protein>
    <submittedName>
        <fullName evidence="1">Uncharacterized protein</fullName>
    </submittedName>
</protein>
<keyword evidence="2" id="KW-1185">Reference proteome</keyword>
<gene>
    <name evidence="1" type="ORF">GCM10009539_24360</name>
</gene>
<evidence type="ECO:0000313" key="1">
    <source>
        <dbReference type="EMBL" id="GAA0238215.1"/>
    </source>
</evidence>
<evidence type="ECO:0000313" key="2">
    <source>
        <dbReference type="Proteomes" id="UP001500967"/>
    </source>
</evidence>
<dbReference type="EMBL" id="BAAAGX010000009">
    <property type="protein sequence ID" value="GAA0238215.1"/>
    <property type="molecule type" value="Genomic_DNA"/>
</dbReference>
<reference evidence="2" key="1">
    <citation type="journal article" date="2019" name="Int. J. Syst. Evol. Microbiol.">
        <title>The Global Catalogue of Microorganisms (GCM) 10K type strain sequencing project: providing services to taxonomists for standard genome sequencing and annotation.</title>
        <authorList>
            <consortium name="The Broad Institute Genomics Platform"/>
            <consortium name="The Broad Institute Genome Sequencing Center for Infectious Disease"/>
            <person name="Wu L."/>
            <person name="Ma J."/>
        </authorList>
    </citation>
    <scope>NUCLEOTIDE SEQUENCE [LARGE SCALE GENOMIC DNA]</scope>
    <source>
        <strain evidence="2">JCM 10425</strain>
    </source>
</reference>
<comment type="caution">
    <text evidence="1">The sequence shown here is derived from an EMBL/GenBank/DDBJ whole genome shotgun (WGS) entry which is preliminary data.</text>
</comment>
<dbReference type="Proteomes" id="UP001500967">
    <property type="component" value="Unassembled WGS sequence"/>
</dbReference>